<evidence type="ECO:0000256" key="7">
    <source>
        <dbReference type="SAM" id="SignalP"/>
    </source>
</evidence>
<evidence type="ECO:0000256" key="5">
    <source>
        <dbReference type="ARBA" id="ARBA00023180"/>
    </source>
</evidence>
<keyword evidence="10" id="KW-1185">Reference proteome</keyword>
<evidence type="ECO:0000256" key="6">
    <source>
        <dbReference type="ARBA" id="ARBA00034311"/>
    </source>
</evidence>
<feature type="domain" description="Chitin-binding type-4" evidence="8">
    <location>
        <begin position="17"/>
        <end position="185"/>
    </location>
</feature>
<evidence type="ECO:0000313" key="9">
    <source>
        <dbReference type="EMBL" id="CZR51345.1"/>
    </source>
</evidence>
<name>A0A1L7WEZ6_9HELO</name>
<protein>
    <submittedName>
        <fullName evidence="9">Related to chitin binding protein</fullName>
    </submittedName>
</protein>
<feature type="chain" id="PRO_5013312984" evidence="7">
    <location>
        <begin position="17"/>
        <end position="187"/>
    </location>
</feature>
<dbReference type="InterPro" id="IPR052282">
    <property type="entry name" value="Starch-active_LPMO"/>
</dbReference>
<keyword evidence="5" id="KW-0325">Glycoprotein</keyword>
<evidence type="ECO:0000256" key="3">
    <source>
        <dbReference type="ARBA" id="ARBA00023008"/>
    </source>
</evidence>
<organism evidence="9 10">
    <name type="scientific">Phialocephala subalpina</name>
    <dbReference type="NCBI Taxonomy" id="576137"/>
    <lineage>
        <taxon>Eukaryota</taxon>
        <taxon>Fungi</taxon>
        <taxon>Dikarya</taxon>
        <taxon>Ascomycota</taxon>
        <taxon>Pezizomycotina</taxon>
        <taxon>Leotiomycetes</taxon>
        <taxon>Helotiales</taxon>
        <taxon>Mollisiaceae</taxon>
        <taxon>Phialocephala</taxon>
        <taxon>Phialocephala fortinii species complex</taxon>
    </lineage>
</organism>
<dbReference type="EMBL" id="FJOG01000001">
    <property type="protein sequence ID" value="CZR51345.1"/>
    <property type="molecule type" value="Genomic_DNA"/>
</dbReference>
<dbReference type="PANTHER" id="PTHR36575">
    <property type="entry name" value="BINDING PROTEIN, PUTATIVE (AFU_ORTHOLOGUE AFUA_1G14430)-RELATED"/>
    <property type="match status" value="1"/>
</dbReference>
<dbReference type="Pfam" id="PF03067">
    <property type="entry name" value="LPMO_10"/>
    <property type="match status" value="1"/>
</dbReference>
<dbReference type="Gene3D" id="2.70.50.70">
    <property type="match status" value="1"/>
</dbReference>
<keyword evidence="3" id="KW-0186">Copper</keyword>
<proteinExistence type="inferred from homology"/>
<evidence type="ECO:0000313" key="10">
    <source>
        <dbReference type="Proteomes" id="UP000184330"/>
    </source>
</evidence>
<keyword evidence="2" id="KW-0479">Metal-binding</keyword>
<dbReference type="OrthoDB" id="120613at2759"/>
<sequence>MRSNILTLAFATLSAGHGIVTKPTARSAGDAMKAVCGQQVTNNLQSNEYGDIEQLSQIGASQKDFDPTACDVSLCKGQQFNDNVANVQTFTPGQVVPITVDIQAKHTGIANVSVVDTATNKMISDALIYFPVYASTSTDLPKNNTQFDITMPDVSGQCGTAGNCVVQWWWNSPDSKQTYMSCVDFTM</sequence>
<dbReference type="AlphaFoldDB" id="A0A1L7WEZ6"/>
<dbReference type="GO" id="GO:0046872">
    <property type="term" value="F:metal ion binding"/>
    <property type="evidence" value="ECO:0007669"/>
    <property type="project" value="UniProtKB-KW"/>
</dbReference>
<gene>
    <name evidence="9" type="ORF">PAC_01220</name>
</gene>
<reference evidence="9 10" key="1">
    <citation type="submission" date="2016-03" db="EMBL/GenBank/DDBJ databases">
        <authorList>
            <person name="Ploux O."/>
        </authorList>
    </citation>
    <scope>NUCLEOTIDE SEQUENCE [LARGE SCALE GENOMIC DNA]</scope>
    <source>
        <strain evidence="9 10">UAMH 11012</strain>
    </source>
</reference>
<keyword evidence="4" id="KW-1015">Disulfide bond</keyword>
<dbReference type="PANTHER" id="PTHR36575:SF2">
    <property type="entry name" value="CHITIN-BINDING TYPE-4 DOMAIN-CONTAINING PROTEIN-RELATED"/>
    <property type="match status" value="1"/>
</dbReference>
<dbReference type="Proteomes" id="UP000184330">
    <property type="component" value="Unassembled WGS sequence"/>
</dbReference>
<evidence type="ECO:0000259" key="8">
    <source>
        <dbReference type="Pfam" id="PF03067"/>
    </source>
</evidence>
<comment type="similarity">
    <text evidence="6">Belongs to the polysaccharide monooxygenase AA13 family.</text>
</comment>
<comment type="cofactor">
    <cofactor evidence="1">
        <name>Cu(2+)</name>
        <dbReference type="ChEBI" id="CHEBI:29036"/>
    </cofactor>
</comment>
<keyword evidence="7" id="KW-0732">Signal</keyword>
<feature type="signal peptide" evidence="7">
    <location>
        <begin position="1"/>
        <end position="16"/>
    </location>
</feature>
<accession>A0A1L7WEZ6</accession>
<dbReference type="InterPro" id="IPR004302">
    <property type="entry name" value="Cellulose/chitin-bd_N"/>
</dbReference>
<evidence type="ECO:0000256" key="2">
    <source>
        <dbReference type="ARBA" id="ARBA00022723"/>
    </source>
</evidence>
<evidence type="ECO:0000256" key="1">
    <source>
        <dbReference type="ARBA" id="ARBA00001973"/>
    </source>
</evidence>
<evidence type="ECO:0000256" key="4">
    <source>
        <dbReference type="ARBA" id="ARBA00023157"/>
    </source>
</evidence>